<accession>A0AAE0IR38</accession>
<evidence type="ECO:0000256" key="1">
    <source>
        <dbReference type="SAM" id="SignalP"/>
    </source>
</evidence>
<sequence>MPPILTFLFLTFNSFLLQGPTHQHPQETHELASLQATDDCLASFFPCSSSCECILRPGNLRRGLMGTDCHALIVHTYMQLDPFPITSPISSPESLENTSGQGQDKRVSMFCSLHHLPWPGFGELFCTVPGYIHANPIYCRYLASIVFVIS</sequence>
<reference evidence="2" key="2">
    <citation type="submission" date="2023-06" db="EMBL/GenBank/DDBJ databases">
        <authorList>
            <consortium name="Lawrence Berkeley National Laboratory"/>
            <person name="Haridas S."/>
            <person name="Hensen N."/>
            <person name="Bonometti L."/>
            <person name="Westerberg I."/>
            <person name="Brannstrom I.O."/>
            <person name="Guillou S."/>
            <person name="Cros-Aarteil S."/>
            <person name="Calhoun S."/>
            <person name="Kuo A."/>
            <person name="Mondo S."/>
            <person name="Pangilinan J."/>
            <person name="Riley R."/>
            <person name="Labutti K."/>
            <person name="Andreopoulos B."/>
            <person name="Lipzen A."/>
            <person name="Chen C."/>
            <person name="Yanf M."/>
            <person name="Daum C."/>
            <person name="Ng V."/>
            <person name="Clum A."/>
            <person name="Steindorff A."/>
            <person name="Ohm R."/>
            <person name="Martin F."/>
            <person name="Silar P."/>
            <person name="Natvig D."/>
            <person name="Lalanne C."/>
            <person name="Gautier V."/>
            <person name="Ament-Velasquez S.L."/>
            <person name="Kruys A."/>
            <person name="Hutchinson M.I."/>
            <person name="Powell A.J."/>
            <person name="Barry K."/>
            <person name="Miller A.N."/>
            <person name="Grigoriev I.V."/>
            <person name="Debuchy R."/>
            <person name="Gladieux P."/>
            <person name="Thoren M.H."/>
            <person name="Johannesson H."/>
        </authorList>
    </citation>
    <scope>NUCLEOTIDE SEQUENCE</scope>
    <source>
        <strain evidence="2">CBS 118394</strain>
    </source>
</reference>
<keyword evidence="3" id="KW-1185">Reference proteome</keyword>
<feature type="signal peptide" evidence="1">
    <location>
        <begin position="1"/>
        <end position="23"/>
    </location>
</feature>
<organism evidence="2 3">
    <name type="scientific">Apodospora peruviana</name>
    <dbReference type="NCBI Taxonomy" id="516989"/>
    <lineage>
        <taxon>Eukaryota</taxon>
        <taxon>Fungi</taxon>
        <taxon>Dikarya</taxon>
        <taxon>Ascomycota</taxon>
        <taxon>Pezizomycotina</taxon>
        <taxon>Sordariomycetes</taxon>
        <taxon>Sordariomycetidae</taxon>
        <taxon>Sordariales</taxon>
        <taxon>Lasiosphaeriaceae</taxon>
        <taxon>Apodospora</taxon>
    </lineage>
</organism>
<comment type="caution">
    <text evidence="2">The sequence shown here is derived from an EMBL/GenBank/DDBJ whole genome shotgun (WGS) entry which is preliminary data.</text>
</comment>
<dbReference type="AlphaFoldDB" id="A0AAE0IR38"/>
<dbReference type="EMBL" id="JAUEDM010000001">
    <property type="protein sequence ID" value="KAK3329678.1"/>
    <property type="molecule type" value="Genomic_DNA"/>
</dbReference>
<dbReference type="Proteomes" id="UP001283341">
    <property type="component" value="Unassembled WGS sequence"/>
</dbReference>
<feature type="chain" id="PRO_5042227754" description="Secreted protein" evidence="1">
    <location>
        <begin position="24"/>
        <end position="150"/>
    </location>
</feature>
<keyword evidence="1" id="KW-0732">Signal</keyword>
<gene>
    <name evidence="2" type="ORF">B0H66DRAFT_34418</name>
</gene>
<reference evidence="2" key="1">
    <citation type="journal article" date="2023" name="Mol. Phylogenet. Evol.">
        <title>Genome-scale phylogeny and comparative genomics of the fungal order Sordariales.</title>
        <authorList>
            <person name="Hensen N."/>
            <person name="Bonometti L."/>
            <person name="Westerberg I."/>
            <person name="Brannstrom I.O."/>
            <person name="Guillou S."/>
            <person name="Cros-Aarteil S."/>
            <person name="Calhoun S."/>
            <person name="Haridas S."/>
            <person name="Kuo A."/>
            <person name="Mondo S."/>
            <person name="Pangilinan J."/>
            <person name="Riley R."/>
            <person name="LaButti K."/>
            <person name="Andreopoulos B."/>
            <person name="Lipzen A."/>
            <person name="Chen C."/>
            <person name="Yan M."/>
            <person name="Daum C."/>
            <person name="Ng V."/>
            <person name="Clum A."/>
            <person name="Steindorff A."/>
            <person name="Ohm R.A."/>
            <person name="Martin F."/>
            <person name="Silar P."/>
            <person name="Natvig D.O."/>
            <person name="Lalanne C."/>
            <person name="Gautier V."/>
            <person name="Ament-Velasquez S.L."/>
            <person name="Kruys A."/>
            <person name="Hutchinson M.I."/>
            <person name="Powell A.J."/>
            <person name="Barry K."/>
            <person name="Miller A.N."/>
            <person name="Grigoriev I.V."/>
            <person name="Debuchy R."/>
            <person name="Gladieux P."/>
            <person name="Hiltunen Thoren M."/>
            <person name="Johannesson H."/>
        </authorList>
    </citation>
    <scope>NUCLEOTIDE SEQUENCE</scope>
    <source>
        <strain evidence="2">CBS 118394</strain>
    </source>
</reference>
<protein>
    <recommendedName>
        <fullName evidence="4">Secreted protein</fullName>
    </recommendedName>
</protein>
<evidence type="ECO:0000313" key="2">
    <source>
        <dbReference type="EMBL" id="KAK3329678.1"/>
    </source>
</evidence>
<evidence type="ECO:0008006" key="4">
    <source>
        <dbReference type="Google" id="ProtNLM"/>
    </source>
</evidence>
<evidence type="ECO:0000313" key="3">
    <source>
        <dbReference type="Proteomes" id="UP001283341"/>
    </source>
</evidence>
<proteinExistence type="predicted"/>
<name>A0AAE0IR38_9PEZI</name>